<comment type="subcellular location">
    <subcellularLocation>
        <location evidence="1">Membrane</location>
    </subcellularLocation>
</comment>
<evidence type="ECO:0000256" key="9">
    <source>
        <dbReference type="ARBA" id="ARBA00023033"/>
    </source>
</evidence>
<keyword evidence="13" id="KW-1185">Reference proteome</keyword>
<evidence type="ECO:0000256" key="5">
    <source>
        <dbReference type="ARBA" id="ARBA00022723"/>
    </source>
</evidence>
<keyword evidence="10" id="KW-0472">Membrane</keyword>
<evidence type="ECO:0000256" key="11">
    <source>
        <dbReference type="PIRSR" id="PIRSR602401-1"/>
    </source>
</evidence>
<dbReference type="GO" id="GO:0016705">
    <property type="term" value="F:oxidoreductase activity, acting on paired donors, with incorporation or reduction of molecular oxygen"/>
    <property type="evidence" value="ECO:0007669"/>
    <property type="project" value="InterPro"/>
</dbReference>
<dbReference type="OrthoDB" id="6764281at2759"/>
<keyword evidence="4" id="KW-0812">Transmembrane</keyword>
<dbReference type="GO" id="GO:0005506">
    <property type="term" value="F:iron ion binding"/>
    <property type="evidence" value="ECO:0007669"/>
    <property type="project" value="InterPro"/>
</dbReference>
<keyword evidence="6" id="KW-1133">Transmembrane helix</keyword>
<dbReference type="SUPFAM" id="SSF48264">
    <property type="entry name" value="Cytochrome P450"/>
    <property type="match status" value="1"/>
</dbReference>
<comment type="similarity">
    <text evidence="2">Belongs to the cytochrome P450 family.</text>
</comment>
<dbReference type="PRINTS" id="PR00463">
    <property type="entry name" value="EP450I"/>
</dbReference>
<evidence type="ECO:0000313" key="13">
    <source>
        <dbReference type="Proteomes" id="UP000824120"/>
    </source>
</evidence>
<evidence type="ECO:0000256" key="3">
    <source>
        <dbReference type="ARBA" id="ARBA00022617"/>
    </source>
</evidence>
<proteinExistence type="inferred from homology"/>
<evidence type="ECO:0000256" key="4">
    <source>
        <dbReference type="ARBA" id="ARBA00022692"/>
    </source>
</evidence>
<dbReference type="EMBL" id="JACXVP010000002">
    <property type="protein sequence ID" value="KAG5624012.1"/>
    <property type="molecule type" value="Genomic_DNA"/>
</dbReference>
<evidence type="ECO:0008006" key="14">
    <source>
        <dbReference type="Google" id="ProtNLM"/>
    </source>
</evidence>
<dbReference type="GO" id="GO:0020037">
    <property type="term" value="F:heme binding"/>
    <property type="evidence" value="ECO:0007669"/>
    <property type="project" value="InterPro"/>
</dbReference>
<evidence type="ECO:0000256" key="8">
    <source>
        <dbReference type="ARBA" id="ARBA00023004"/>
    </source>
</evidence>
<dbReference type="Pfam" id="PF00067">
    <property type="entry name" value="p450"/>
    <property type="match status" value="1"/>
</dbReference>
<evidence type="ECO:0000256" key="10">
    <source>
        <dbReference type="ARBA" id="ARBA00023136"/>
    </source>
</evidence>
<evidence type="ECO:0000256" key="6">
    <source>
        <dbReference type="ARBA" id="ARBA00022989"/>
    </source>
</evidence>
<evidence type="ECO:0000256" key="2">
    <source>
        <dbReference type="ARBA" id="ARBA00010617"/>
    </source>
</evidence>
<dbReference type="GO" id="GO:0016020">
    <property type="term" value="C:membrane"/>
    <property type="evidence" value="ECO:0007669"/>
    <property type="project" value="UniProtKB-SubCell"/>
</dbReference>
<dbReference type="InterPro" id="IPR036396">
    <property type="entry name" value="Cyt_P450_sf"/>
</dbReference>
<dbReference type="PANTHER" id="PTHR47950">
    <property type="entry name" value="CYTOCHROME P450, FAMILY 76, SUBFAMILY C, POLYPEPTIDE 5-RELATED"/>
    <property type="match status" value="1"/>
</dbReference>
<feature type="binding site" description="axial binding residue" evidence="11">
    <location>
        <position position="149"/>
    </location>
    <ligand>
        <name>heme</name>
        <dbReference type="ChEBI" id="CHEBI:30413"/>
    </ligand>
    <ligandPart>
        <name>Fe</name>
        <dbReference type="ChEBI" id="CHEBI:18248"/>
    </ligandPart>
</feature>
<dbReference type="Proteomes" id="UP000824120">
    <property type="component" value="Chromosome 2"/>
</dbReference>
<comment type="cofactor">
    <cofactor evidence="11">
        <name>heme</name>
        <dbReference type="ChEBI" id="CHEBI:30413"/>
    </cofactor>
</comment>
<keyword evidence="3 11" id="KW-0349">Heme</keyword>
<dbReference type="InterPro" id="IPR002401">
    <property type="entry name" value="Cyt_P450_E_grp-I"/>
</dbReference>
<dbReference type="InterPro" id="IPR001128">
    <property type="entry name" value="Cyt_P450"/>
</dbReference>
<keyword evidence="8 11" id="KW-0408">Iron</keyword>
<evidence type="ECO:0000313" key="12">
    <source>
        <dbReference type="EMBL" id="KAG5624012.1"/>
    </source>
</evidence>
<evidence type="ECO:0000256" key="1">
    <source>
        <dbReference type="ARBA" id="ARBA00004370"/>
    </source>
</evidence>
<keyword evidence="5 11" id="KW-0479">Metal-binding</keyword>
<organism evidence="12 13">
    <name type="scientific">Solanum commersonii</name>
    <name type="common">Commerson's wild potato</name>
    <name type="synonym">Commerson's nightshade</name>
    <dbReference type="NCBI Taxonomy" id="4109"/>
    <lineage>
        <taxon>Eukaryota</taxon>
        <taxon>Viridiplantae</taxon>
        <taxon>Streptophyta</taxon>
        <taxon>Embryophyta</taxon>
        <taxon>Tracheophyta</taxon>
        <taxon>Spermatophyta</taxon>
        <taxon>Magnoliopsida</taxon>
        <taxon>eudicotyledons</taxon>
        <taxon>Gunneridae</taxon>
        <taxon>Pentapetalae</taxon>
        <taxon>asterids</taxon>
        <taxon>lamiids</taxon>
        <taxon>Solanales</taxon>
        <taxon>Solanaceae</taxon>
        <taxon>Solanoideae</taxon>
        <taxon>Solaneae</taxon>
        <taxon>Solanum</taxon>
    </lineage>
</organism>
<comment type="caution">
    <text evidence="12">The sequence shown here is derived from an EMBL/GenBank/DDBJ whole genome shotgun (WGS) entry which is preliminary data.</text>
</comment>
<dbReference type="AlphaFoldDB" id="A0A9J6AI43"/>
<sequence>MIDVGKPNWVDKNSTSSGAEAIQFGKATKMEWAVTELLKGPEIMRKAQAELVQVIGEGKTIEEADKLSGYTHPPGPFLVPGLVEQDVELCGYTVPKGSKVLINVWAISRDSSLWEEPSVFNPDRFKNSKLNVQGQNFELISFGAGWRICPSLPLAIRVTLHQKTWTCRRNLALPWPNFVLSEPSQAKMIN</sequence>
<dbReference type="GO" id="GO:0004497">
    <property type="term" value="F:monooxygenase activity"/>
    <property type="evidence" value="ECO:0007669"/>
    <property type="project" value="UniProtKB-KW"/>
</dbReference>
<gene>
    <name evidence="12" type="ORF">H5410_009230</name>
</gene>
<reference evidence="12 13" key="1">
    <citation type="submission" date="2020-09" db="EMBL/GenBank/DDBJ databases">
        <title>De no assembly of potato wild relative species, Solanum commersonii.</title>
        <authorList>
            <person name="Cho K."/>
        </authorList>
    </citation>
    <scope>NUCLEOTIDE SEQUENCE [LARGE SCALE GENOMIC DNA]</scope>
    <source>
        <strain evidence="12">LZ3.2</strain>
        <tissue evidence="12">Leaf</tissue>
    </source>
</reference>
<name>A0A9J6AI43_SOLCO</name>
<dbReference type="Gene3D" id="1.10.630.10">
    <property type="entry name" value="Cytochrome P450"/>
    <property type="match status" value="1"/>
</dbReference>
<evidence type="ECO:0000256" key="7">
    <source>
        <dbReference type="ARBA" id="ARBA00023002"/>
    </source>
</evidence>
<keyword evidence="9" id="KW-0503">Monooxygenase</keyword>
<keyword evidence="7" id="KW-0560">Oxidoreductase</keyword>
<dbReference type="PANTHER" id="PTHR47950:SF4">
    <property type="entry name" value="GERANIOL 8-HYDROXYLASE-LIKE"/>
    <property type="match status" value="1"/>
</dbReference>
<accession>A0A9J6AI43</accession>
<protein>
    <recommendedName>
        <fullName evidence="14">Cytochrome P450</fullName>
    </recommendedName>
</protein>